<accession>Q4L369</accession>
<reference evidence="1 2" key="1">
    <citation type="journal article" date="2005" name="J. Bacteriol.">
        <title>Whole-genome sequencing of Staphylococcus haemolyticus uncovers the extreme plasticity of its genome and the evolution of human-colonizing staphylococcal species.</title>
        <authorList>
            <person name="Takeuchi F."/>
            <person name="Watanabe S."/>
            <person name="Baba T."/>
            <person name="Yuzawa H."/>
            <person name="Ito T."/>
            <person name="Morimoto Y."/>
            <person name="Kuroda M."/>
            <person name="Cui L."/>
            <person name="Takahashi M."/>
            <person name="Ankai A."/>
            <person name="Baba S."/>
            <person name="Fukui S."/>
            <person name="Lee J.C."/>
            <person name="Hiramatsu K."/>
        </authorList>
    </citation>
    <scope>NUCLEOTIDE SEQUENCE [LARGE SCALE GENOMIC DNA]</scope>
    <source>
        <strain evidence="1 2">JCSC1435</strain>
    </source>
</reference>
<dbReference type="Proteomes" id="UP000000543">
    <property type="component" value="Chromosome"/>
</dbReference>
<proteinExistence type="predicted"/>
<evidence type="ECO:0000313" key="1">
    <source>
        <dbReference type="EMBL" id="BAE05908.1"/>
    </source>
</evidence>
<organism evidence="1 2">
    <name type="scientific">Staphylococcus haemolyticus (strain JCSC1435)</name>
    <dbReference type="NCBI Taxonomy" id="279808"/>
    <lineage>
        <taxon>Bacteria</taxon>
        <taxon>Bacillati</taxon>
        <taxon>Bacillota</taxon>
        <taxon>Bacilli</taxon>
        <taxon>Bacillales</taxon>
        <taxon>Staphylococcaceae</taxon>
        <taxon>Staphylococcus</taxon>
    </lineage>
</organism>
<dbReference type="KEGG" id="sha:SH2599"/>
<dbReference type="HOGENOM" id="CLU_3158036_0_0_9"/>
<dbReference type="AlphaFoldDB" id="Q4L369"/>
<sequence>MFYIFCAQNYLMTLKTKILAKFKNQKNRPKLFYLTIVVSLDTAHLHAN</sequence>
<dbReference type="EMBL" id="AP006716">
    <property type="protein sequence ID" value="BAE05908.1"/>
    <property type="molecule type" value="Genomic_DNA"/>
</dbReference>
<protein>
    <submittedName>
        <fullName evidence="1">Uncharacterized protein</fullName>
    </submittedName>
</protein>
<gene>
    <name evidence="1" type="ordered locus">SH2599</name>
</gene>
<evidence type="ECO:0000313" key="2">
    <source>
        <dbReference type="Proteomes" id="UP000000543"/>
    </source>
</evidence>
<name>Q4L369_STAHJ</name>